<proteinExistence type="predicted"/>
<dbReference type="Pfam" id="PF21738">
    <property type="entry name" value="DJR-like_dom"/>
    <property type="match status" value="1"/>
</dbReference>
<organism evidence="2 3">
    <name type="scientific">Mya arenaria</name>
    <name type="common">Soft-shell clam</name>
    <dbReference type="NCBI Taxonomy" id="6604"/>
    <lineage>
        <taxon>Eukaryota</taxon>
        <taxon>Metazoa</taxon>
        <taxon>Spiralia</taxon>
        <taxon>Lophotrochozoa</taxon>
        <taxon>Mollusca</taxon>
        <taxon>Bivalvia</taxon>
        <taxon>Autobranchia</taxon>
        <taxon>Heteroconchia</taxon>
        <taxon>Euheterodonta</taxon>
        <taxon>Imparidentia</taxon>
        <taxon>Neoheterodontei</taxon>
        <taxon>Myida</taxon>
        <taxon>Myoidea</taxon>
        <taxon>Myidae</taxon>
        <taxon>Mya</taxon>
    </lineage>
</organism>
<dbReference type="PANTHER" id="PTHR36159:SF1">
    <property type="entry name" value="RETROVIRUS-RELATED POL POLYPROTEIN FROM TRANSPOSON 412-LIKE PROTEIN"/>
    <property type="match status" value="1"/>
</dbReference>
<dbReference type="InterPro" id="IPR049512">
    <property type="entry name" value="DJR-like_dom"/>
</dbReference>
<evidence type="ECO:0000313" key="2">
    <source>
        <dbReference type="EMBL" id="WAQ95240.1"/>
    </source>
</evidence>
<sequence length="481" mass="56037">MKKNENFVYKNLYAERKAPGTLYQPMASSKPNFAVGDSVRITKKKKTFEKGYTPRWTEEVFTVSEIQYTNPVTYKIKDYNKEEIQVTFYEQELQKTDQEIFRIERVIQKKSKKALVKWLDPDPGAKVTLDKLSWFMPHVLPADAEKFQLYKTIQSKVTLPVGYRMRQCENITVPQSTRFTWRLGVKSSPEKPRWIIVGFQTEKDNDQTKNPAIFDNVNVSNLNVTLNSTSYPAVDYNISFIKQQFSRVYGDAAAFRSKFFHMHELVSNPNITPSDYKDLYPLFVFDVSKQSEKLKTSVTDIQVKAQFNANVPADTQAFALVISDKMLSFQSDGEKMSVIYLGSLPNQKNLGNDLKKMCFRYKMTTKLSVLRQILKDNKIEGYFRCNKPQLIELLEKRGLLPEEVMESELKTIRNNPKHVTLTDVTLDKEYKYPSIYKAALFIKKSPRTITFWNNRVWNKKYLVKVEEGEDKDFVPLRAKSE</sequence>
<reference evidence="2" key="1">
    <citation type="submission" date="2022-11" db="EMBL/GenBank/DDBJ databases">
        <title>Centuries of genome instability and evolution in soft-shell clam transmissible cancer (bioRxiv).</title>
        <authorList>
            <person name="Hart S.F.M."/>
            <person name="Yonemitsu M.A."/>
            <person name="Giersch R.M."/>
            <person name="Beal B.F."/>
            <person name="Arriagada G."/>
            <person name="Davis B.W."/>
            <person name="Ostrander E.A."/>
            <person name="Goff S.P."/>
            <person name="Metzger M.J."/>
        </authorList>
    </citation>
    <scope>NUCLEOTIDE SEQUENCE</scope>
    <source>
        <strain evidence="2">MELC-2E11</strain>
        <tissue evidence="2">Siphon/mantle</tissue>
    </source>
</reference>
<dbReference type="PANTHER" id="PTHR36159">
    <property type="entry name" value="PROTEIN CBG23766"/>
    <property type="match status" value="1"/>
</dbReference>
<gene>
    <name evidence="2" type="ORF">MAR_027930</name>
</gene>
<evidence type="ECO:0000259" key="1">
    <source>
        <dbReference type="Pfam" id="PF21738"/>
    </source>
</evidence>
<name>A0ABY7DJQ7_MYAAR</name>
<accession>A0ABY7DJQ7</accession>
<protein>
    <recommendedName>
        <fullName evidence="1">Double jelly roll-like domain-containing protein</fullName>
    </recommendedName>
</protein>
<evidence type="ECO:0000313" key="3">
    <source>
        <dbReference type="Proteomes" id="UP001164746"/>
    </source>
</evidence>
<feature type="domain" description="Double jelly roll-like" evidence="1">
    <location>
        <begin position="119"/>
        <end position="326"/>
    </location>
</feature>
<dbReference type="EMBL" id="CP111013">
    <property type="protein sequence ID" value="WAQ95240.1"/>
    <property type="molecule type" value="Genomic_DNA"/>
</dbReference>
<keyword evidence="3" id="KW-1185">Reference proteome</keyword>
<dbReference type="Proteomes" id="UP001164746">
    <property type="component" value="Chromosome 2"/>
</dbReference>